<accession>A0ACB0L2T3</accession>
<sequence>MEVAGNTALRSLSEQVNVSWRLKIDMEVSWCVHLRLTKGMLLLPCVHHYGQVI</sequence>
<comment type="caution">
    <text evidence="1">The sequence shown here is derived from an EMBL/GenBank/DDBJ whole genome shotgun (WGS) entry which is preliminary data.</text>
</comment>
<keyword evidence="2" id="KW-1185">Reference proteome</keyword>
<name>A0ACB0L2T3_TRIPR</name>
<gene>
    <name evidence="1" type="ORF">MILVUS5_LOCUS28418</name>
</gene>
<proteinExistence type="predicted"/>
<dbReference type="EMBL" id="CASHSV030000409">
    <property type="protein sequence ID" value="CAJ2662892.1"/>
    <property type="molecule type" value="Genomic_DNA"/>
</dbReference>
<dbReference type="Proteomes" id="UP001177021">
    <property type="component" value="Unassembled WGS sequence"/>
</dbReference>
<reference evidence="1" key="1">
    <citation type="submission" date="2023-10" db="EMBL/GenBank/DDBJ databases">
        <authorList>
            <person name="Rodriguez Cubillos JULIANA M."/>
            <person name="De Vega J."/>
        </authorList>
    </citation>
    <scope>NUCLEOTIDE SEQUENCE</scope>
</reference>
<evidence type="ECO:0000313" key="2">
    <source>
        <dbReference type="Proteomes" id="UP001177021"/>
    </source>
</evidence>
<protein>
    <submittedName>
        <fullName evidence="1">Uncharacterized protein</fullName>
    </submittedName>
</protein>
<evidence type="ECO:0000313" key="1">
    <source>
        <dbReference type="EMBL" id="CAJ2662892.1"/>
    </source>
</evidence>
<organism evidence="1 2">
    <name type="scientific">Trifolium pratense</name>
    <name type="common">Red clover</name>
    <dbReference type="NCBI Taxonomy" id="57577"/>
    <lineage>
        <taxon>Eukaryota</taxon>
        <taxon>Viridiplantae</taxon>
        <taxon>Streptophyta</taxon>
        <taxon>Embryophyta</taxon>
        <taxon>Tracheophyta</taxon>
        <taxon>Spermatophyta</taxon>
        <taxon>Magnoliopsida</taxon>
        <taxon>eudicotyledons</taxon>
        <taxon>Gunneridae</taxon>
        <taxon>Pentapetalae</taxon>
        <taxon>rosids</taxon>
        <taxon>fabids</taxon>
        <taxon>Fabales</taxon>
        <taxon>Fabaceae</taxon>
        <taxon>Papilionoideae</taxon>
        <taxon>50 kb inversion clade</taxon>
        <taxon>NPAAA clade</taxon>
        <taxon>Hologalegina</taxon>
        <taxon>IRL clade</taxon>
        <taxon>Trifolieae</taxon>
        <taxon>Trifolium</taxon>
    </lineage>
</organism>